<feature type="transmembrane region" description="Helical" evidence="2">
    <location>
        <begin position="221"/>
        <end position="242"/>
    </location>
</feature>
<sequence length="477" mass="52508">MPLNFEPAKNVNYNTTNFIPITTVSFFVCSGEDYNTVLKVLSDNEIGAKKNSCVSILPCSLFYQKDGTIRSPKGKNVLSSKSKYDIANDTAWDKFVQSVQPRIIVSQVLESVHYKATLTFDYLVLLLIAALTAALGLVEDSTVILVASMLISPMMGPVIAGMFGTVIPDKKLQKIGVLNGLLSLLLCVFIGFLFGVCVDLLETHQDDIWPTTEMTTRGELRALWVGTMIAVLSGGAIALAILSDNTESVIGVAISAALLPPAVNAGLFWALAVVNQFYHKSVSFETHEILWSPHPTTEFITLGAISICLTLLNIIFIFITGIIILKVKDVTPKEENNVPWNPIQMVREYKPLTDEEAHTITEKFGDSFAKDDLPVGILRRLSHYGIFNELTRSHLHTWSPGMGNMKQRPSLKEITVQLSAQLPPDGQPPWSPDTTLQIQHSLSPASTVQEELQDLQNLDDGKAVRRFTVSPTPPPYQ</sequence>
<evidence type="ECO:0000313" key="3">
    <source>
        <dbReference type="EnsemblMetazoa" id="XP_014256256.1"/>
    </source>
</evidence>
<dbReference type="Proteomes" id="UP000494040">
    <property type="component" value="Unassembled WGS sequence"/>
</dbReference>
<dbReference type="OrthoDB" id="543859at2759"/>
<name>A0A8I6SAI1_CIMLE</name>
<dbReference type="PANTHER" id="PTHR20992">
    <property type="entry name" value="AT15442P-RELATED"/>
    <property type="match status" value="1"/>
</dbReference>
<feature type="region of interest" description="Disordered" evidence="1">
    <location>
        <begin position="457"/>
        <end position="477"/>
    </location>
</feature>
<dbReference type="InterPro" id="IPR005240">
    <property type="entry name" value="DUF389"/>
</dbReference>
<keyword evidence="4" id="KW-1185">Reference proteome</keyword>
<feature type="transmembrane region" description="Helical" evidence="2">
    <location>
        <begin position="120"/>
        <end position="138"/>
    </location>
</feature>
<evidence type="ECO:0008006" key="5">
    <source>
        <dbReference type="Google" id="ProtNLM"/>
    </source>
</evidence>
<feature type="transmembrane region" description="Helical" evidence="2">
    <location>
        <begin position="249"/>
        <end position="272"/>
    </location>
</feature>
<proteinExistence type="predicted"/>
<feature type="transmembrane region" description="Helical" evidence="2">
    <location>
        <begin position="299"/>
        <end position="325"/>
    </location>
</feature>
<organism evidence="3 4">
    <name type="scientific">Cimex lectularius</name>
    <name type="common">Bed bug</name>
    <name type="synonym">Acanthia lectularia</name>
    <dbReference type="NCBI Taxonomy" id="79782"/>
    <lineage>
        <taxon>Eukaryota</taxon>
        <taxon>Metazoa</taxon>
        <taxon>Ecdysozoa</taxon>
        <taxon>Arthropoda</taxon>
        <taxon>Hexapoda</taxon>
        <taxon>Insecta</taxon>
        <taxon>Pterygota</taxon>
        <taxon>Neoptera</taxon>
        <taxon>Paraneoptera</taxon>
        <taxon>Hemiptera</taxon>
        <taxon>Heteroptera</taxon>
        <taxon>Panheteroptera</taxon>
        <taxon>Cimicomorpha</taxon>
        <taxon>Cimicidae</taxon>
        <taxon>Cimex</taxon>
    </lineage>
</organism>
<dbReference type="AlphaFoldDB" id="A0A8I6SAI1"/>
<keyword evidence="2" id="KW-0472">Membrane</keyword>
<dbReference type="GeneID" id="106670435"/>
<feature type="transmembrane region" description="Helical" evidence="2">
    <location>
        <begin position="144"/>
        <end position="166"/>
    </location>
</feature>
<dbReference type="EnsemblMetazoa" id="XM_014400770.2">
    <property type="protein sequence ID" value="XP_014256256.1"/>
    <property type="gene ID" value="LOC106670435"/>
</dbReference>
<evidence type="ECO:0000256" key="1">
    <source>
        <dbReference type="SAM" id="MobiDB-lite"/>
    </source>
</evidence>
<dbReference type="RefSeq" id="XP_014256256.1">
    <property type="nucleotide sequence ID" value="XM_014400770.2"/>
</dbReference>
<feature type="transmembrane region" description="Helical" evidence="2">
    <location>
        <begin position="178"/>
        <end position="201"/>
    </location>
</feature>
<evidence type="ECO:0000256" key="2">
    <source>
        <dbReference type="SAM" id="Phobius"/>
    </source>
</evidence>
<evidence type="ECO:0000313" key="4">
    <source>
        <dbReference type="Proteomes" id="UP000494040"/>
    </source>
</evidence>
<accession>A0A8I6SAI1</accession>
<reference evidence="3" key="1">
    <citation type="submission" date="2022-01" db="UniProtKB">
        <authorList>
            <consortium name="EnsemblMetazoa"/>
        </authorList>
    </citation>
    <scope>IDENTIFICATION</scope>
</reference>
<dbReference type="PANTHER" id="PTHR20992:SF9">
    <property type="entry name" value="AT15442P-RELATED"/>
    <property type="match status" value="1"/>
</dbReference>
<protein>
    <recommendedName>
        <fullName evidence="5">DUF389 domain-containing protein</fullName>
    </recommendedName>
</protein>
<dbReference type="Pfam" id="PF04087">
    <property type="entry name" value="DUF389"/>
    <property type="match status" value="1"/>
</dbReference>
<keyword evidence="2" id="KW-0812">Transmembrane</keyword>
<keyword evidence="2" id="KW-1133">Transmembrane helix</keyword>